<dbReference type="InterPro" id="IPR011437">
    <property type="entry name" value="DUF1540"/>
</dbReference>
<name>A0A4R2BJF1_9BACI</name>
<sequence>MARDVLCNVENCKYWDEGNKCIADTIYVIGTEGEKASDVDETGCKTFELRG</sequence>
<evidence type="ECO:0000259" key="1">
    <source>
        <dbReference type="Pfam" id="PF07561"/>
    </source>
</evidence>
<organism evidence="2 3">
    <name type="scientific">Mesobacillus foraminis</name>
    <dbReference type="NCBI Taxonomy" id="279826"/>
    <lineage>
        <taxon>Bacteria</taxon>
        <taxon>Bacillati</taxon>
        <taxon>Bacillota</taxon>
        <taxon>Bacilli</taxon>
        <taxon>Bacillales</taxon>
        <taxon>Bacillaceae</taxon>
        <taxon>Mesobacillus</taxon>
    </lineage>
</organism>
<gene>
    <name evidence="2" type="ORF">EV146_10237</name>
</gene>
<keyword evidence="3" id="KW-1185">Reference proteome</keyword>
<dbReference type="RefSeq" id="WP_121613064.1">
    <property type="nucleotide sequence ID" value="NZ_CP033044.1"/>
</dbReference>
<dbReference type="EMBL" id="SLVV01000002">
    <property type="protein sequence ID" value="TCN27096.1"/>
    <property type="molecule type" value="Genomic_DNA"/>
</dbReference>
<accession>A0A4R2BJF1</accession>
<comment type="caution">
    <text evidence="2">The sequence shown here is derived from an EMBL/GenBank/DDBJ whole genome shotgun (WGS) entry which is preliminary data.</text>
</comment>
<feature type="domain" description="DUF1540" evidence="1">
    <location>
        <begin position="5"/>
        <end position="47"/>
    </location>
</feature>
<evidence type="ECO:0000313" key="3">
    <source>
        <dbReference type="Proteomes" id="UP000295689"/>
    </source>
</evidence>
<protein>
    <submittedName>
        <fullName evidence="2">Uncharacterized protein DUF1540</fullName>
    </submittedName>
</protein>
<reference evidence="2 3" key="1">
    <citation type="journal article" date="2015" name="Stand. Genomic Sci.">
        <title>Genomic Encyclopedia of Bacterial and Archaeal Type Strains, Phase III: the genomes of soil and plant-associated and newly described type strains.</title>
        <authorList>
            <person name="Whitman W.B."/>
            <person name="Woyke T."/>
            <person name="Klenk H.P."/>
            <person name="Zhou Y."/>
            <person name="Lilburn T.G."/>
            <person name="Beck B.J."/>
            <person name="De Vos P."/>
            <person name="Vandamme P."/>
            <person name="Eisen J.A."/>
            <person name="Garrity G."/>
            <person name="Hugenholtz P."/>
            <person name="Kyrpides N.C."/>
        </authorList>
    </citation>
    <scope>NUCLEOTIDE SEQUENCE [LARGE SCALE GENOMIC DNA]</scope>
    <source>
        <strain evidence="2 3">CV53</strain>
    </source>
</reference>
<dbReference type="Pfam" id="PF07561">
    <property type="entry name" value="DUF1540"/>
    <property type="match status" value="1"/>
</dbReference>
<dbReference type="AlphaFoldDB" id="A0A4R2BJF1"/>
<evidence type="ECO:0000313" key="2">
    <source>
        <dbReference type="EMBL" id="TCN27096.1"/>
    </source>
</evidence>
<proteinExistence type="predicted"/>
<dbReference type="OrthoDB" id="1681234at2"/>
<dbReference type="Proteomes" id="UP000295689">
    <property type="component" value="Unassembled WGS sequence"/>
</dbReference>